<evidence type="ECO:0000313" key="2">
    <source>
        <dbReference type="EMBL" id="TMW64253.1"/>
    </source>
</evidence>
<feature type="region of interest" description="Disordered" evidence="1">
    <location>
        <begin position="302"/>
        <end position="351"/>
    </location>
</feature>
<proteinExistence type="predicted"/>
<evidence type="ECO:0000313" key="3">
    <source>
        <dbReference type="Proteomes" id="UP000794436"/>
    </source>
</evidence>
<feature type="compositionally biased region" description="Basic residues" evidence="1">
    <location>
        <begin position="331"/>
        <end position="342"/>
    </location>
</feature>
<evidence type="ECO:0000256" key="1">
    <source>
        <dbReference type="SAM" id="MobiDB-lite"/>
    </source>
</evidence>
<dbReference type="AlphaFoldDB" id="A0A8K1CKY1"/>
<protein>
    <submittedName>
        <fullName evidence="2">Uncharacterized protein</fullName>
    </submittedName>
</protein>
<comment type="caution">
    <text evidence="2">The sequence shown here is derived from an EMBL/GenBank/DDBJ whole genome shotgun (WGS) entry which is preliminary data.</text>
</comment>
<dbReference type="Proteomes" id="UP000794436">
    <property type="component" value="Unassembled WGS sequence"/>
</dbReference>
<gene>
    <name evidence="2" type="ORF">Poli38472_012875</name>
</gene>
<feature type="compositionally biased region" description="Acidic residues" evidence="1">
    <location>
        <begin position="314"/>
        <end position="324"/>
    </location>
</feature>
<sequence>MSMWFSGRDLETTTTKAKRVFFDENDEDTVTHESNGFLASHRNSLTLGRRSQRGSRSEVLVLDDTDEHIPEPVMTRTAVSEKPSLGLTDTRAQSMQRNPIKNGKEDELARPDLVAQSIEVTVKATGADLSEQEYAHALIREYLQAYYPRNVLEMFDKEKPATRPPDTASIDRIHRRVVGTGDSVDGQTKYEQLLVVWDKAVHRRTLKTCPRSKQAPDESGSSSRTKSKTKSTSSRKKPALTVSTSSDDTTEASIDFNRLNHPGHTPKADSSTLASVIGEPGSTPKASASELKALGFADIDDISTSSDATGKTDEDADDDGDTDSELSNYAMRKRTAKKHNKRVNIGEPGGTPRKEYIFFRETPPQFVTETVEEAEQILRTIVGDDTFRRRLQPTMSAKAERFVELQSSDVAKYTIGQAVDNLGAQRNICGLVSKLYGSRQCGSSGPGTIVIDTWYGSDTEPTSGAEDDTTPS</sequence>
<reference evidence="2" key="1">
    <citation type="submission" date="2019-03" db="EMBL/GenBank/DDBJ databases">
        <title>Long read genome sequence of the mycoparasitic Pythium oligandrum ATCC 38472 isolated from sugarbeet rhizosphere.</title>
        <authorList>
            <person name="Gaulin E."/>
        </authorList>
    </citation>
    <scope>NUCLEOTIDE SEQUENCE</scope>
    <source>
        <strain evidence="2">ATCC 38472_TT</strain>
    </source>
</reference>
<accession>A0A8K1CKY1</accession>
<feature type="compositionally biased region" description="Basic residues" evidence="1">
    <location>
        <begin position="225"/>
        <end position="238"/>
    </location>
</feature>
<feature type="region of interest" description="Disordered" evidence="1">
    <location>
        <begin position="207"/>
        <end position="286"/>
    </location>
</feature>
<dbReference type="EMBL" id="SPLM01000040">
    <property type="protein sequence ID" value="TMW64253.1"/>
    <property type="molecule type" value="Genomic_DNA"/>
</dbReference>
<keyword evidence="3" id="KW-1185">Reference proteome</keyword>
<organism evidence="2 3">
    <name type="scientific">Pythium oligandrum</name>
    <name type="common">Mycoparasitic fungus</name>
    <dbReference type="NCBI Taxonomy" id="41045"/>
    <lineage>
        <taxon>Eukaryota</taxon>
        <taxon>Sar</taxon>
        <taxon>Stramenopiles</taxon>
        <taxon>Oomycota</taxon>
        <taxon>Peronosporomycetes</taxon>
        <taxon>Pythiales</taxon>
        <taxon>Pythiaceae</taxon>
        <taxon>Pythium</taxon>
    </lineage>
</organism>
<dbReference type="OrthoDB" id="110429at2759"/>
<name>A0A8K1CKY1_PYTOL</name>